<protein>
    <submittedName>
        <fullName evidence="4">Uncharacterized protein</fullName>
    </submittedName>
</protein>
<keyword evidence="3" id="KW-1133">Transmembrane helix</keyword>
<feature type="coiled-coil region" evidence="1">
    <location>
        <begin position="74"/>
        <end position="101"/>
    </location>
</feature>
<keyword evidence="3" id="KW-0472">Membrane</keyword>
<feature type="compositionally biased region" description="Basic and acidic residues" evidence="2">
    <location>
        <begin position="357"/>
        <end position="374"/>
    </location>
</feature>
<reference evidence="5" key="1">
    <citation type="journal article" date="2015" name="BMC Genomics">
        <title>Draft genome of a commonly misdiagnosed multidrug resistant pathogen Candida auris.</title>
        <authorList>
            <person name="Chatterjee S."/>
            <person name="Alampalli S.V."/>
            <person name="Nageshan R.K."/>
            <person name="Chettiar S.T."/>
            <person name="Joshi S."/>
            <person name="Tatu U.S."/>
        </authorList>
    </citation>
    <scope>NUCLEOTIDE SEQUENCE [LARGE SCALE GENOMIC DNA]</scope>
    <source>
        <strain evidence="5">6684</strain>
    </source>
</reference>
<feature type="region of interest" description="Disordered" evidence="2">
    <location>
        <begin position="356"/>
        <end position="401"/>
    </location>
</feature>
<dbReference type="EMBL" id="LGST01000070">
    <property type="protein sequence ID" value="KND95522.1"/>
    <property type="molecule type" value="Genomic_DNA"/>
</dbReference>
<keyword evidence="1" id="KW-0175">Coiled coil</keyword>
<evidence type="ECO:0000256" key="1">
    <source>
        <dbReference type="SAM" id="Coils"/>
    </source>
</evidence>
<name>A0A0L0NN30_CANAR</name>
<dbReference type="VEuPathDB" id="FungiDB:CJI97_000091"/>
<dbReference type="Proteomes" id="UP000037122">
    <property type="component" value="Unassembled WGS sequence"/>
</dbReference>
<organism evidence="4 5">
    <name type="scientific">Candidozyma auris</name>
    <name type="common">Yeast</name>
    <name type="synonym">Candida auris</name>
    <dbReference type="NCBI Taxonomy" id="498019"/>
    <lineage>
        <taxon>Eukaryota</taxon>
        <taxon>Fungi</taxon>
        <taxon>Dikarya</taxon>
        <taxon>Ascomycota</taxon>
        <taxon>Saccharomycotina</taxon>
        <taxon>Pichiomycetes</taxon>
        <taxon>Metschnikowiaceae</taxon>
        <taxon>Candidozyma</taxon>
    </lineage>
</organism>
<feature type="compositionally biased region" description="Polar residues" evidence="2">
    <location>
        <begin position="390"/>
        <end position="401"/>
    </location>
</feature>
<dbReference type="VEuPathDB" id="FungiDB:CJJ09_002056"/>
<evidence type="ECO:0000313" key="4">
    <source>
        <dbReference type="EMBL" id="KND95522.1"/>
    </source>
</evidence>
<evidence type="ECO:0000256" key="2">
    <source>
        <dbReference type="SAM" id="MobiDB-lite"/>
    </source>
</evidence>
<gene>
    <name evidence="4" type="ORF">QG37_08218</name>
</gene>
<proteinExistence type="predicted"/>
<dbReference type="VEuPathDB" id="FungiDB:CJJ07_000502"/>
<evidence type="ECO:0000256" key="3">
    <source>
        <dbReference type="SAM" id="Phobius"/>
    </source>
</evidence>
<dbReference type="VEuPathDB" id="FungiDB:QG37_08218"/>
<evidence type="ECO:0000313" key="5">
    <source>
        <dbReference type="Proteomes" id="UP000037122"/>
    </source>
</evidence>
<accession>A0A0L0NN30</accession>
<keyword evidence="3" id="KW-0812">Transmembrane</keyword>
<dbReference type="VEuPathDB" id="FungiDB:B9J08_000086"/>
<comment type="caution">
    <text evidence="4">The sequence shown here is derived from an EMBL/GenBank/DDBJ whole genome shotgun (WGS) entry which is preliminary data.</text>
</comment>
<sequence length="401" mass="44815">MKVAQTVGLTVGCFVAFVLLVASIMALMVVKLCVIRLKSTNSVHRFKDFELGLATNEDDNNQEANEVFQENEPMSEANQQMEKAIKAMKSLKDNVEDFSNDKIFDMVRTDSRSIERLSKVRFIDYCGEKMLNSEVLDQSTRRLHAHYFKLYNRALAVQAMAQGAVNGSKGIREVQDRHSSGLIKIGGVVMVRDYFFGCKHDMEFDGLIPGELLKVAKFYIKSRTCEDAVITAEEFGNICEQGPSYTPPKPLMSEEHLMKKGLISPCPSLEPGVVTSEDSLYPYIWCSGVHLKSRVCRNNETGEVEIVPSGCGSTEYFESLRDFPLCSVTVGFDVPKQVSPFLKPLAVDVEGSSFETRVSKEKRCSSKETRDDSSRSIVSSGSKTRDSLESSDQTSEVDYKR</sequence>
<dbReference type="VEuPathDB" id="FungiDB:CJI96_0001522"/>
<feature type="transmembrane region" description="Helical" evidence="3">
    <location>
        <begin position="6"/>
        <end position="30"/>
    </location>
</feature>
<dbReference type="AlphaFoldDB" id="A0A0L0NN30"/>